<keyword evidence="2" id="KW-0812">Transmembrane</keyword>
<comment type="caution">
    <text evidence="4">The sequence shown here is derived from an EMBL/GenBank/DDBJ whole genome shotgun (WGS) entry which is preliminary data.</text>
</comment>
<reference evidence="4 5" key="1">
    <citation type="submission" date="2020-03" db="EMBL/GenBank/DDBJ databases">
        <title>Sequencing the genomes of 1000 actinobacteria strains.</title>
        <authorList>
            <person name="Klenk H.-P."/>
        </authorList>
    </citation>
    <scope>NUCLEOTIDE SEQUENCE [LARGE SCALE GENOMIC DNA]</scope>
    <source>
        <strain evidence="4 5">DSM 45685</strain>
    </source>
</reference>
<sequence>MNPRRRTGEQSRPPMVPEEQYGPWKGMRPPHTNPSAVPADRYQRPSRPVPFRDVLAGFPSAMVFLSGVWLLVLPFLIEHPGTAAGINAVWNDVGAGLVFVVLGATRAVSPFSTLWAGWLTLLVGGWLIAAPYVLGYRGGDVAGATANDVVVGAVVIGLTVVSLVLSLRWRGAESTRREGEGERQ</sequence>
<proteinExistence type="predicted"/>
<evidence type="ECO:0000256" key="2">
    <source>
        <dbReference type="SAM" id="Phobius"/>
    </source>
</evidence>
<dbReference type="EMBL" id="JAAOYM010000001">
    <property type="protein sequence ID" value="NIJ13774.1"/>
    <property type="molecule type" value="Genomic_DNA"/>
</dbReference>
<feature type="transmembrane region" description="Helical" evidence="2">
    <location>
        <begin position="149"/>
        <end position="167"/>
    </location>
</feature>
<organism evidence="4 5">
    <name type="scientific">Saccharomonospora amisosensis</name>
    <dbReference type="NCBI Taxonomy" id="1128677"/>
    <lineage>
        <taxon>Bacteria</taxon>
        <taxon>Bacillati</taxon>
        <taxon>Actinomycetota</taxon>
        <taxon>Actinomycetes</taxon>
        <taxon>Pseudonocardiales</taxon>
        <taxon>Pseudonocardiaceae</taxon>
        <taxon>Saccharomonospora</taxon>
    </lineage>
</organism>
<feature type="region of interest" description="Disordered" evidence="1">
    <location>
        <begin position="1"/>
        <end position="43"/>
    </location>
</feature>
<protein>
    <submittedName>
        <fullName evidence="4">Multisubunit Na+/H+ antiporter MnhC subunit</fullName>
    </submittedName>
</protein>
<dbReference type="AlphaFoldDB" id="A0A7X5UT59"/>
<dbReference type="RefSeq" id="WP_167173802.1">
    <property type="nucleotide sequence ID" value="NZ_JAAOYM010000001.1"/>
</dbReference>
<keyword evidence="5" id="KW-1185">Reference proteome</keyword>
<dbReference type="Proteomes" id="UP000545493">
    <property type="component" value="Unassembled WGS sequence"/>
</dbReference>
<dbReference type="InterPro" id="IPR005530">
    <property type="entry name" value="SPW"/>
</dbReference>
<keyword evidence="2" id="KW-0472">Membrane</keyword>
<dbReference type="Pfam" id="PF03779">
    <property type="entry name" value="SPW"/>
    <property type="match status" value="1"/>
</dbReference>
<accession>A0A7X5UT59</accession>
<gene>
    <name evidence="4" type="ORF">FHU38_004118</name>
</gene>
<feature type="transmembrane region" description="Helical" evidence="2">
    <location>
        <begin position="54"/>
        <end position="77"/>
    </location>
</feature>
<evidence type="ECO:0000313" key="4">
    <source>
        <dbReference type="EMBL" id="NIJ13774.1"/>
    </source>
</evidence>
<evidence type="ECO:0000259" key="3">
    <source>
        <dbReference type="Pfam" id="PF03779"/>
    </source>
</evidence>
<evidence type="ECO:0000313" key="5">
    <source>
        <dbReference type="Proteomes" id="UP000545493"/>
    </source>
</evidence>
<keyword evidence="2" id="KW-1133">Transmembrane helix</keyword>
<evidence type="ECO:0000256" key="1">
    <source>
        <dbReference type="SAM" id="MobiDB-lite"/>
    </source>
</evidence>
<name>A0A7X5UT59_9PSEU</name>
<feature type="domain" description="SPW repeat-containing integral membrane" evidence="3">
    <location>
        <begin position="60"/>
        <end position="159"/>
    </location>
</feature>
<feature type="transmembrane region" description="Helical" evidence="2">
    <location>
        <begin position="83"/>
        <end position="102"/>
    </location>
</feature>
<feature type="transmembrane region" description="Helical" evidence="2">
    <location>
        <begin position="114"/>
        <end position="134"/>
    </location>
</feature>